<organism evidence="6 7">
    <name type="scientific">Candidula unifasciata</name>
    <dbReference type="NCBI Taxonomy" id="100452"/>
    <lineage>
        <taxon>Eukaryota</taxon>
        <taxon>Metazoa</taxon>
        <taxon>Spiralia</taxon>
        <taxon>Lophotrochozoa</taxon>
        <taxon>Mollusca</taxon>
        <taxon>Gastropoda</taxon>
        <taxon>Heterobranchia</taxon>
        <taxon>Euthyneura</taxon>
        <taxon>Panpulmonata</taxon>
        <taxon>Eupulmonata</taxon>
        <taxon>Stylommatophora</taxon>
        <taxon>Helicina</taxon>
        <taxon>Helicoidea</taxon>
        <taxon>Geomitridae</taxon>
        <taxon>Candidula</taxon>
    </lineage>
</organism>
<feature type="region of interest" description="Disordered" evidence="3">
    <location>
        <begin position="126"/>
        <end position="167"/>
    </location>
</feature>
<evidence type="ECO:0000256" key="2">
    <source>
        <dbReference type="SAM" id="Coils"/>
    </source>
</evidence>
<evidence type="ECO:0000313" key="6">
    <source>
        <dbReference type="EMBL" id="CAG5135791.1"/>
    </source>
</evidence>
<dbReference type="Pfam" id="PF14916">
    <property type="entry name" value="CCDC92"/>
    <property type="match status" value="1"/>
</dbReference>
<evidence type="ECO:0000256" key="1">
    <source>
        <dbReference type="ARBA" id="ARBA00023054"/>
    </source>
</evidence>
<dbReference type="InterPro" id="IPR039496">
    <property type="entry name" value="CCDC92/74_N"/>
</dbReference>
<feature type="domain" description="Coiled coil protein 74 C-terminal" evidence="5">
    <location>
        <begin position="256"/>
        <end position="370"/>
    </location>
</feature>
<dbReference type="AlphaFoldDB" id="A0A8S4ACI4"/>
<dbReference type="InterPro" id="IPR040370">
    <property type="entry name" value="CCDC74A/CCDC74B/CCDC92"/>
</dbReference>
<dbReference type="PANTHER" id="PTHR14882">
    <property type="entry name" value="COILED-COIL DOMAIN-CONTAINING 74A"/>
    <property type="match status" value="1"/>
</dbReference>
<feature type="coiled-coil region" evidence="2">
    <location>
        <begin position="91"/>
        <end position="118"/>
    </location>
</feature>
<dbReference type="InterPro" id="IPR029422">
    <property type="entry name" value="CCDC74_C"/>
</dbReference>
<feature type="compositionally biased region" description="Polar residues" evidence="3">
    <location>
        <begin position="142"/>
        <end position="160"/>
    </location>
</feature>
<evidence type="ECO:0000259" key="4">
    <source>
        <dbReference type="Pfam" id="PF14916"/>
    </source>
</evidence>
<proteinExistence type="predicted"/>
<keyword evidence="7" id="KW-1185">Reference proteome</keyword>
<sequence>MIRQSVVPNRAFDLSAMNNPLPPLNTLPQWTRVHAFDKNRYSKPFIKDQKASVNLFGGFKNNGEDDDILAATEMNPSQRIQYLERCIVFLKQQHSEMLHSLHEEIEKLKTENKDLQFKIVMSQKSSQSAFDEQERRKLQADGKQQMTTNADDMSSASSYSKLLDEPFKPGGSRKNDLKIVFLEEEIKELKHALRETRNKNQYLMQLLEQSEEQRRRQQGAFEALKYQVSQGVADLSEVPEQMKLDGQVVQIKGQPLNLQQSQALIKHLQQVNDQQSHELDRLKIDLKDVLYSHKWTPDAFLMARAYVAEDSIKEEEKRRSLPRIPLRTATRKLPEIAYIQDSTSLPPLRHTVGNKAIERRKRTQILQRTKLGPGTLLP</sequence>
<evidence type="ECO:0000256" key="3">
    <source>
        <dbReference type="SAM" id="MobiDB-lite"/>
    </source>
</evidence>
<dbReference type="Proteomes" id="UP000678393">
    <property type="component" value="Unassembled WGS sequence"/>
</dbReference>
<gene>
    <name evidence="6" type="ORF">CUNI_LOCUS21349</name>
</gene>
<evidence type="ECO:0000259" key="5">
    <source>
        <dbReference type="Pfam" id="PF14917"/>
    </source>
</evidence>
<dbReference type="PANTHER" id="PTHR14882:SF5">
    <property type="entry name" value="COILED-COIL DOMAIN CONTAINING 74A"/>
    <property type="match status" value="1"/>
</dbReference>
<dbReference type="OrthoDB" id="2155209at2759"/>
<reference evidence="6" key="1">
    <citation type="submission" date="2021-04" db="EMBL/GenBank/DDBJ databases">
        <authorList>
            <consortium name="Molecular Ecology Group"/>
        </authorList>
    </citation>
    <scope>NUCLEOTIDE SEQUENCE</scope>
</reference>
<feature type="coiled-coil region" evidence="2">
    <location>
        <begin position="179"/>
        <end position="213"/>
    </location>
</feature>
<name>A0A8S4ACI4_9EUPU</name>
<protein>
    <submittedName>
        <fullName evidence="6">Uncharacterized protein</fullName>
    </submittedName>
</protein>
<dbReference type="Pfam" id="PF14917">
    <property type="entry name" value="CCDC74_C"/>
    <property type="match status" value="1"/>
</dbReference>
<dbReference type="EMBL" id="CAJHNH020008455">
    <property type="protein sequence ID" value="CAG5135791.1"/>
    <property type="molecule type" value="Genomic_DNA"/>
</dbReference>
<keyword evidence="1 2" id="KW-0175">Coiled coil</keyword>
<feature type="domain" description="CCDC92/74 N-terminal" evidence="4">
    <location>
        <begin position="77"/>
        <end position="127"/>
    </location>
</feature>
<evidence type="ECO:0000313" key="7">
    <source>
        <dbReference type="Proteomes" id="UP000678393"/>
    </source>
</evidence>
<accession>A0A8S4ACI4</accession>
<comment type="caution">
    <text evidence="6">The sequence shown here is derived from an EMBL/GenBank/DDBJ whole genome shotgun (WGS) entry which is preliminary data.</text>
</comment>